<evidence type="ECO:0000256" key="4">
    <source>
        <dbReference type="ARBA" id="ARBA00022741"/>
    </source>
</evidence>
<dbReference type="GO" id="GO:0005737">
    <property type="term" value="C:cytoplasm"/>
    <property type="evidence" value="ECO:0007669"/>
    <property type="project" value="UniProtKB-SubCell"/>
</dbReference>
<gene>
    <name evidence="15" type="ORF">DCC39_12450</name>
</gene>
<feature type="domain" description="ABC transporter" evidence="14">
    <location>
        <begin position="19"/>
        <end position="89"/>
    </location>
</feature>
<evidence type="ECO:0000256" key="7">
    <source>
        <dbReference type="ARBA" id="ARBA00022840"/>
    </source>
</evidence>
<evidence type="ECO:0000256" key="8">
    <source>
        <dbReference type="ARBA" id="ARBA00022881"/>
    </source>
</evidence>
<dbReference type="GO" id="GO:0006281">
    <property type="term" value="P:DNA repair"/>
    <property type="evidence" value="ECO:0007669"/>
    <property type="project" value="UniProtKB-KW"/>
</dbReference>
<dbReference type="Gene3D" id="1.20.1580.10">
    <property type="entry name" value="ABC transporter ATPase like domain"/>
    <property type="match status" value="1"/>
</dbReference>
<keyword evidence="8" id="KW-0267">Excision nuclease</keyword>
<evidence type="ECO:0000259" key="14">
    <source>
        <dbReference type="Pfam" id="PF00005"/>
    </source>
</evidence>
<name>A0A2U1JX40_9BACI</name>
<keyword evidence="7" id="KW-0067">ATP-binding</keyword>
<dbReference type="OrthoDB" id="9809851at2"/>
<sequence length="164" mass="17923">MKASPDARYRYTINDVLESSIQDGLILFKEEAKIRAILELLVEIGLGYLKMGQSLTTLSGGEGQRLKLAKELMKKGNKSTLYLLDEPTTGLHPNDVNQLLKLLNRLVDAGNTVICVEHNSQFIKAVDWIIDLGPEGGEAGGQVIAEGTPAEVAKNTNSYTGQYF</sequence>
<dbReference type="GO" id="GO:0003677">
    <property type="term" value="F:DNA binding"/>
    <property type="evidence" value="ECO:0007669"/>
    <property type="project" value="UniProtKB-KW"/>
</dbReference>
<keyword evidence="3" id="KW-0677">Repeat</keyword>
<evidence type="ECO:0000256" key="11">
    <source>
        <dbReference type="ARBA" id="ARBA00038000"/>
    </source>
</evidence>
<comment type="similarity">
    <text evidence="11">Belongs to the ABC transporter superfamily. UvrA family.</text>
</comment>
<reference evidence="15 16" key="1">
    <citation type="submission" date="2018-04" db="EMBL/GenBank/DDBJ databases">
        <title>Camelliibacillus theae gen. nov., sp. nov., isolated from Pu'er tea.</title>
        <authorList>
            <person name="Niu L."/>
        </authorList>
    </citation>
    <scope>NUCLEOTIDE SEQUENCE [LARGE SCALE GENOMIC DNA]</scope>
    <source>
        <strain evidence="15 16">T8</strain>
    </source>
</reference>
<dbReference type="Proteomes" id="UP000245998">
    <property type="component" value="Unassembled WGS sequence"/>
</dbReference>
<evidence type="ECO:0000256" key="1">
    <source>
        <dbReference type="ARBA" id="ARBA00004496"/>
    </source>
</evidence>
<evidence type="ECO:0000256" key="9">
    <source>
        <dbReference type="ARBA" id="ARBA00023125"/>
    </source>
</evidence>
<evidence type="ECO:0000313" key="16">
    <source>
        <dbReference type="Proteomes" id="UP000245998"/>
    </source>
</evidence>
<evidence type="ECO:0000256" key="13">
    <source>
        <dbReference type="ARBA" id="ARBA00042156"/>
    </source>
</evidence>
<keyword evidence="9" id="KW-0238">DNA-binding</keyword>
<keyword evidence="16" id="KW-1185">Reference proteome</keyword>
<keyword evidence="10" id="KW-0234">DNA repair</keyword>
<evidence type="ECO:0000256" key="6">
    <source>
        <dbReference type="ARBA" id="ARBA00022769"/>
    </source>
</evidence>
<dbReference type="PANTHER" id="PTHR43152:SF3">
    <property type="entry name" value="UVRABC SYSTEM PROTEIN A"/>
    <property type="match status" value="1"/>
</dbReference>
<keyword evidence="6" id="KW-0228">DNA excision</keyword>
<keyword evidence="4" id="KW-0547">Nucleotide-binding</keyword>
<dbReference type="Gene3D" id="3.40.50.300">
    <property type="entry name" value="P-loop containing nucleotide triphosphate hydrolases"/>
    <property type="match status" value="1"/>
</dbReference>
<comment type="subcellular location">
    <subcellularLocation>
        <location evidence="1">Cytoplasm</location>
    </subcellularLocation>
</comment>
<keyword evidence="2" id="KW-0963">Cytoplasm</keyword>
<keyword evidence="5" id="KW-0227">DNA damage</keyword>
<proteinExistence type="inferred from homology"/>
<protein>
    <recommendedName>
        <fullName evidence="12">UvrABC system protein A</fullName>
    </recommendedName>
    <alternativeName>
        <fullName evidence="13">Excinuclease ABC subunit A</fullName>
    </alternativeName>
</protein>
<dbReference type="AlphaFoldDB" id="A0A2U1JX40"/>
<organism evidence="15 16">
    <name type="scientific">Pueribacillus theae</name>
    <dbReference type="NCBI Taxonomy" id="2171751"/>
    <lineage>
        <taxon>Bacteria</taxon>
        <taxon>Bacillati</taxon>
        <taxon>Bacillota</taxon>
        <taxon>Bacilli</taxon>
        <taxon>Bacillales</taxon>
        <taxon>Bacillaceae</taxon>
        <taxon>Pueribacillus</taxon>
    </lineage>
</organism>
<evidence type="ECO:0000256" key="10">
    <source>
        <dbReference type="ARBA" id="ARBA00023204"/>
    </source>
</evidence>
<dbReference type="InterPro" id="IPR003439">
    <property type="entry name" value="ABC_transporter-like_ATP-bd"/>
</dbReference>
<dbReference type="GO" id="GO:0005524">
    <property type="term" value="F:ATP binding"/>
    <property type="evidence" value="ECO:0007669"/>
    <property type="project" value="UniProtKB-KW"/>
</dbReference>
<dbReference type="GO" id="GO:0004518">
    <property type="term" value="F:nuclease activity"/>
    <property type="evidence" value="ECO:0007669"/>
    <property type="project" value="UniProtKB-KW"/>
</dbReference>
<dbReference type="EMBL" id="QCZG01000026">
    <property type="protein sequence ID" value="PWA09767.1"/>
    <property type="molecule type" value="Genomic_DNA"/>
</dbReference>
<evidence type="ECO:0000256" key="3">
    <source>
        <dbReference type="ARBA" id="ARBA00022737"/>
    </source>
</evidence>
<evidence type="ECO:0000256" key="5">
    <source>
        <dbReference type="ARBA" id="ARBA00022763"/>
    </source>
</evidence>
<dbReference type="PANTHER" id="PTHR43152">
    <property type="entry name" value="UVRABC SYSTEM PROTEIN A"/>
    <property type="match status" value="1"/>
</dbReference>
<dbReference type="GO" id="GO:0016887">
    <property type="term" value="F:ATP hydrolysis activity"/>
    <property type="evidence" value="ECO:0007669"/>
    <property type="project" value="InterPro"/>
</dbReference>
<evidence type="ECO:0000313" key="15">
    <source>
        <dbReference type="EMBL" id="PWA09767.1"/>
    </source>
</evidence>
<evidence type="ECO:0000256" key="2">
    <source>
        <dbReference type="ARBA" id="ARBA00022490"/>
    </source>
</evidence>
<comment type="caution">
    <text evidence="15">The sequence shown here is derived from an EMBL/GenBank/DDBJ whole genome shotgun (WGS) entry which is preliminary data.</text>
</comment>
<accession>A0A2U1JX40</accession>
<dbReference type="InterPro" id="IPR027417">
    <property type="entry name" value="P-loop_NTPase"/>
</dbReference>
<dbReference type="SUPFAM" id="SSF52540">
    <property type="entry name" value="P-loop containing nucleoside triphosphate hydrolases"/>
    <property type="match status" value="1"/>
</dbReference>
<evidence type="ECO:0000256" key="12">
    <source>
        <dbReference type="ARBA" id="ARBA00039316"/>
    </source>
</evidence>
<dbReference type="Pfam" id="PF00005">
    <property type="entry name" value="ABC_tran"/>
    <property type="match status" value="1"/>
</dbReference>